<dbReference type="WBParaSite" id="SVE_1721100.1">
    <property type="protein sequence ID" value="SVE_1721100.1"/>
    <property type="gene ID" value="SVE_1721100"/>
</dbReference>
<dbReference type="InterPro" id="IPR017441">
    <property type="entry name" value="Protein_kinase_ATP_BS"/>
</dbReference>
<feature type="binding site" evidence="4">
    <location>
        <position position="57"/>
    </location>
    <ligand>
        <name>ATP</name>
        <dbReference type="ChEBI" id="CHEBI:30616"/>
    </ligand>
</feature>
<keyword evidence="2 4" id="KW-0547">Nucleotide-binding</keyword>
<dbReference type="SMART" id="SM00220">
    <property type="entry name" value="S_TKc"/>
    <property type="match status" value="1"/>
</dbReference>
<keyword evidence="5" id="KW-0723">Serine/threonine-protein kinase</keyword>
<keyword evidence="3 4" id="KW-0067">ATP-binding</keyword>
<evidence type="ECO:0000313" key="7">
    <source>
        <dbReference type="Proteomes" id="UP000035680"/>
    </source>
</evidence>
<evidence type="ECO:0000259" key="6">
    <source>
        <dbReference type="PROSITE" id="PS50011"/>
    </source>
</evidence>
<accession>A0A0K0FXN5</accession>
<feature type="domain" description="Protein kinase" evidence="6">
    <location>
        <begin position="27"/>
        <end position="316"/>
    </location>
</feature>
<dbReference type="Pfam" id="PF00069">
    <property type="entry name" value="Pkinase"/>
    <property type="match status" value="1"/>
</dbReference>
<dbReference type="InterPro" id="IPR000719">
    <property type="entry name" value="Prot_kinase_dom"/>
</dbReference>
<sequence>MSDQEESISISLGLGVGSTISSTTDQYLIQKVLGEGGFGTVFSVTPASNSSISYALKVEKKVPERKEPKLKMEINILENLQKRKINQRFTNIYDKGKTKTFYFIVMELVGKSLADIKDIRPHRILSPGCGIRVSIQCLESIEALHSVEYLHRDLKPANFCIGTQGKKRNIYMLDFGMARKFTNSKGELKTPRKIVNFKGTLKFAPLRLHEGNEYSRKDDAESWFYMVNDLIMPKGLPWRLESDLDGVRVLKEKFRNDIDLEVYYKSTKCKGEFIQLLRLIDQIQFTQAVNFKAFTKIMEAAASCYNYGPNDPYDWE</sequence>
<dbReference type="InterPro" id="IPR008271">
    <property type="entry name" value="Ser/Thr_kinase_AS"/>
</dbReference>
<evidence type="ECO:0000256" key="5">
    <source>
        <dbReference type="RuleBase" id="RU000304"/>
    </source>
</evidence>
<dbReference type="Gene3D" id="1.10.510.10">
    <property type="entry name" value="Transferase(Phosphotransferase) domain 1"/>
    <property type="match status" value="1"/>
</dbReference>
<dbReference type="PROSITE" id="PS50011">
    <property type="entry name" value="PROTEIN_KINASE_DOM"/>
    <property type="match status" value="1"/>
</dbReference>
<dbReference type="SUPFAM" id="SSF56112">
    <property type="entry name" value="Protein kinase-like (PK-like)"/>
    <property type="match status" value="1"/>
</dbReference>
<dbReference type="GO" id="GO:0004674">
    <property type="term" value="F:protein serine/threonine kinase activity"/>
    <property type="evidence" value="ECO:0007669"/>
    <property type="project" value="UniProtKB-KW"/>
</dbReference>
<dbReference type="PROSITE" id="PS00107">
    <property type="entry name" value="PROTEIN_KINASE_ATP"/>
    <property type="match status" value="1"/>
</dbReference>
<keyword evidence="7" id="KW-1185">Reference proteome</keyword>
<dbReference type="STRING" id="75913.A0A0K0FXN5"/>
<comment type="similarity">
    <text evidence="5">Belongs to the protein kinase superfamily.</text>
</comment>
<dbReference type="EC" id="2.7.11.1" evidence="1"/>
<dbReference type="InterPro" id="IPR011009">
    <property type="entry name" value="Kinase-like_dom_sf"/>
</dbReference>
<reference evidence="8" key="2">
    <citation type="submission" date="2015-08" db="UniProtKB">
        <authorList>
            <consortium name="WormBaseParasite"/>
        </authorList>
    </citation>
    <scope>IDENTIFICATION</scope>
</reference>
<evidence type="ECO:0000256" key="3">
    <source>
        <dbReference type="ARBA" id="ARBA00022840"/>
    </source>
</evidence>
<dbReference type="PANTHER" id="PTHR11909">
    <property type="entry name" value="CASEIN KINASE-RELATED"/>
    <property type="match status" value="1"/>
</dbReference>
<evidence type="ECO:0000256" key="1">
    <source>
        <dbReference type="ARBA" id="ARBA00012513"/>
    </source>
</evidence>
<protein>
    <recommendedName>
        <fullName evidence="1">non-specific serine/threonine protein kinase</fullName>
        <ecNumber evidence="1">2.7.11.1</ecNumber>
    </recommendedName>
</protein>
<evidence type="ECO:0000256" key="4">
    <source>
        <dbReference type="PROSITE-ProRule" id="PRU10141"/>
    </source>
</evidence>
<dbReference type="GO" id="GO:0005524">
    <property type="term" value="F:ATP binding"/>
    <property type="evidence" value="ECO:0007669"/>
    <property type="project" value="UniProtKB-UniRule"/>
</dbReference>
<keyword evidence="5" id="KW-0418">Kinase</keyword>
<dbReference type="Proteomes" id="UP000035680">
    <property type="component" value="Unassembled WGS sequence"/>
</dbReference>
<reference evidence="7" key="1">
    <citation type="submission" date="2014-07" db="EMBL/GenBank/DDBJ databases">
        <authorList>
            <person name="Martin A.A"/>
            <person name="De Silva N."/>
        </authorList>
    </citation>
    <scope>NUCLEOTIDE SEQUENCE</scope>
</reference>
<dbReference type="AlphaFoldDB" id="A0A0K0FXN5"/>
<dbReference type="InterPro" id="IPR050235">
    <property type="entry name" value="CK1_Ser-Thr_kinase"/>
</dbReference>
<dbReference type="PROSITE" id="PS00108">
    <property type="entry name" value="PROTEIN_KINASE_ST"/>
    <property type="match status" value="1"/>
</dbReference>
<evidence type="ECO:0000313" key="8">
    <source>
        <dbReference type="WBParaSite" id="SVE_1721100.1"/>
    </source>
</evidence>
<organism evidence="7 8">
    <name type="scientific">Strongyloides venezuelensis</name>
    <name type="common">Threadworm</name>
    <dbReference type="NCBI Taxonomy" id="75913"/>
    <lineage>
        <taxon>Eukaryota</taxon>
        <taxon>Metazoa</taxon>
        <taxon>Ecdysozoa</taxon>
        <taxon>Nematoda</taxon>
        <taxon>Chromadorea</taxon>
        <taxon>Rhabditida</taxon>
        <taxon>Tylenchina</taxon>
        <taxon>Panagrolaimomorpha</taxon>
        <taxon>Strongyloidoidea</taxon>
        <taxon>Strongyloididae</taxon>
        <taxon>Strongyloides</taxon>
    </lineage>
</organism>
<name>A0A0K0FXN5_STRVS</name>
<keyword evidence="5" id="KW-0808">Transferase</keyword>
<evidence type="ECO:0000256" key="2">
    <source>
        <dbReference type="ARBA" id="ARBA00022741"/>
    </source>
</evidence>
<proteinExistence type="inferred from homology"/>